<organism evidence="2 3">
    <name type="scientific">Acinetobacter proteolyticus</name>
    <dbReference type="NCBI Taxonomy" id="1776741"/>
    <lineage>
        <taxon>Bacteria</taxon>
        <taxon>Pseudomonadati</taxon>
        <taxon>Pseudomonadota</taxon>
        <taxon>Gammaproteobacteria</taxon>
        <taxon>Moraxellales</taxon>
        <taxon>Moraxellaceae</taxon>
        <taxon>Acinetobacter</taxon>
    </lineage>
</organism>
<comment type="caution">
    <text evidence="2">The sequence shown here is derived from an EMBL/GenBank/DDBJ whole genome shotgun (WGS) entry which is preliminary data.</text>
</comment>
<keyword evidence="1" id="KW-0472">Membrane</keyword>
<accession>A0A2N0WEX4</accession>
<evidence type="ECO:0000313" key="2">
    <source>
        <dbReference type="EMBL" id="PKF33416.1"/>
    </source>
</evidence>
<protein>
    <submittedName>
        <fullName evidence="2">Uncharacterized protein</fullName>
    </submittedName>
</protein>
<evidence type="ECO:0000256" key="1">
    <source>
        <dbReference type="SAM" id="Phobius"/>
    </source>
</evidence>
<reference evidence="2 3" key="1">
    <citation type="submission" date="2017-12" db="EMBL/GenBank/DDBJ databases">
        <title>Draft Genome sequences of multiple microbial strains isolated from spacecraft associated surfaces.</title>
        <authorList>
            <person name="Seuylemezian A."/>
            <person name="Vaishampayan P."/>
            <person name="Venkateswaran K."/>
        </authorList>
    </citation>
    <scope>NUCLEOTIDE SEQUENCE [LARGE SCALE GENOMIC DNA]</scope>
    <source>
        <strain evidence="2 3">2P01AA</strain>
    </source>
</reference>
<evidence type="ECO:0000313" key="3">
    <source>
        <dbReference type="Proteomes" id="UP000233553"/>
    </source>
</evidence>
<dbReference type="AlphaFoldDB" id="A0A2N0WEX4"/>
<dbReference type="RefSeq" id="WP_101236592.1">
    <property type="nucleotide sequence ID" value="NZ_PISJ01000013.1"/>
</dbReference>
<sequence length="106" mass="12702">MDGREVDDFLEVREELQSMTHSELVDEVIIRMQSQQRMLIENWHNTKDLRKQNSDYRKMVFDCGEALDKSSDAIDVMAKKIKYWKNSFWFLAFLVMLTLLATFIFK</sequence>
<proteinExistence type="predicted"/>
<dbReference type="EMBL" id="PISJ01000013">
    <property type="protein sequence ID" value="PKF33416.1"/>
    <property type="molecule type" value="Genomic_DNA"/>
</dbReference>
<keyword evidence="1" id="KW-1133">Transmembrane helix</keyword>
<dbReference type="Proteomes" id="UP000233553">
    <property type="component" value="Unassembled WGS sequence"/>
</dbReference>
<feature type="transmembrane region" description="Helical" evidence="1">
    <location>
        <begin position="87"/>
        <end position="105"/>
    </location>
</feature>
<gene>
    <name evidence="2" type="ORF">CW311_11480</name>
</gene>
<keyword evidence="1" id="KW-0812">Transmembrane</keyword>
<name>A0A2N0WEX4_9GAMM</name>